<proteinExistence type="predicted"/>
<evidence type="ECO:0000313" key="1">
    <source>
        <dbReference type="EMBL" id="KKN79775.1"/>
    </source>
</evidence>
<protein>
    <submittedName>
        <fullName evidence="1">Uncharacterized protein</fullName>
    </submittedName>
</protein>
<accession>A0A0F9TF35</accession>
<organism evidence="1">
    <name type="scientific">marine sediment metagenome</name>
    <dbReference type="NCBI Taxonomy" id="412755"/>
    <lineage>
        <taxon>unclassified sequences</taxon>
        <taxon>metagenomes</taxon>
        <taxon>ecological metagenomes</taxon>
    </lineage>
</organism>
<reference evidence="1" key="1">
    <citation type="journal article" date="2015" name="Nature">
        <title>Complex archaea that bridge the gap between prokaryotes and eukaryotes.</title>
        <authorList>
            <person name="Spang A."/>
            <person name="Saw J.H."/>
            <person name="Jorgensen S.L."/>
            <person name="Zaremba-Niedzwiedzka K."/>
            <person name="Martijn J."/>
            <person name="Lind A.E."/>
            <person name="van Eijk R."/>
            <person name="Schleper C."/>
            <person name="Guy L."/>
            <person name="Ettema T.J."/>
        </authorList>
    </citation>
    <scope>NUCLEOTIDE SEQUENCE</scope>
</reference>
<sequence>MASPQASDKLFSNMAQYAYDHDPANSTVATEIAWVDMRDFQNFAVLLFTSALGGNGPTVFTIIANAESDGGGTDVAIKSHAVGSAPDAVGDFLVLECTAEEIAQEASDAGVANVRYVTAVVTCQHTDDEAVVVYTRAGAKRPTDGLTVDVVA</sequence>
<gene>
    <name evidence="1" type="ORF">LCGC14_0336300</name>
</gene>
<comment type="caution">
    <text evidence="1">The sequence shown here is derived from an EMBL/GenBank/DDBJ whole genome shotgun (WGS) entry which is preliminary data.</text>
</comment>
<name>A0A0F9TF35_9ZZZZ</name>
<dbReference type="AlphaFoldDB" id="A0A0F9TF35"/>
<dbReference type="EMBL" id="LAZR01000242">
    <property type="protein sequence ID" value="KKN79775.1"/>
    <property type="molecule type" value="Genomic_DNA"/>
</dbReference>